<reference evidence="1" key="1">
    <citation type="submission" date="2019-09" db="EMBL/GenBank/DDBJ databases">
        <title>Draft genome information of white flower Hibiscus syriacus.</title>
        <authorList>
            <person name="Kim Y.-M."/>
        </authorList>
    </citation>
    <scope>NUCLEOTIDE SEQUENCE [LARGE SCALE GENOMIC DNA]</scope>
    <source>
        <strain evidence="1">YM2019G1</strain>
    </source>
</reference>
<dbReference type="AlphaFoldDB" id="A0A6A2ZIT4"/>
<dbReference type="Proteomes" id="UP000436088">
    <property type="component" value="Unassembled WGS sequence"/>
</dbReference>
<dbReference type="EMBL" id="VEPZ02001149">
    <property type="protein sequence ID" value="KAE8691486.1"/>
    <property type="molecule type" value="Genomic_DNA"/>
</dbReference>
<accession>A0A6A2ZIT4</accession>
<gene>
    <name evidence="1" type="ORF">F3Y22_tig00110890pilonHSYRG01555</name>
</gene>
<organism evidence="1 2">
    <name type="scientific">Hibiscus syriacus</name>
    <name type="common">Rose of Sharon</name>
    <dbReference type="NCBI Taxonomy" id="106335"/>
    <lineage>
        <taxon>Eukaryota</taxon>
        <taxon>Viridiplantae</taxon>
        <taxon>Streptophyta</taxon>
        <taxon>Embryophyta</taxon>
        <taxon>Tracheophyta</taxon>
        <taxon>Spermatophyta</taxon>
        <taxon>Magnoliopsida</taxon>
        <taxon>eudicotyledons</taxon>
        <taxon>Gunneridae</taxon>
        <taxon>Pentapetalae</taxon>
        <taxon>rosids</taxon>
        <taxon>malvids</taxon>
        <taxon>Malvales</taxon>
        <taxon>Malvaceae</taxon>
        <taxon>Malvoideae</taxon>
        <taxon>Hibiscus</taxon>
    </lineage>
</organism>
<evidence type="ECO:0000313" key="2">
    <source>
        <dbReference type="Proteomes" id="UP000436088"/>
    </source>
</evidence>
<protein>
    <submittedName>
        <fullName evidence="1">Uncharacterized protein</fullName>
    </submittedName>
</protein>
<proteinExistence type="predicted"/>
<name>A0A6A2ZIT4_HIBSY</name>
<keyword evidence="2" id="KW-1185">Reference proteome</keyword>
<comment type="caution">
    <text evidence="1">The sequence shown here is derived from an EMBL/GenBank/DDBJ whole genome shotgun (WGS) entry which is preliminary data.</text>
</comment>
<sequence length="83" mass="9491">MEGLCPRNRHSSLRTMNVPTLIPLIGHLESKVLRSPKDHLKPSVPNCSPHNNKRDIGNLLVPQLMVKPSCRWRECSTRGWDLQ</sequence>
<evidence type="ECO:0000313" key="1">
    <source>
        <dbReference type="EMBL" id="KAE8691486.1"/>
    </source>
</evidence>